<evidence type="ECO:0000313" key="5">
    <source>
        <dbReference type="EMBL" id="PWA18832.1"/>
    </source>
</evidence>
<evidence type="ECO:0000256" key="3">
    <source>
        <dbReference type="SAM" id="MobiDB-lite"/>
    </source>
</evidence>
<comment type="caution">
    <text evidence="5">The sequence shown here is derived from an EMBL/GenBank/DDBJ whole genome shotgun (WGS) entry which is preliminary data.</text>
</comment>
<feature type="region of interest" description="Disordered" evidence="3">
    <location>
        <begin position="1"/>
        <end position="55"/>
    </location>
</feature>
<dbReference type="InterPro" id="IPR000859">
    <property type="entry name" value="CUB_dom"/>
</dbReference>
<protein>
    <recommendedName>
        <fullName evidence="4">CUB domain-containing protein</fullName>
    </recommendedName>
</protein>
<keyword evidence="1" id="KW-1015">Disulfide bond</keyword>
<dbReference type="STRING" id="33528.ENSGAFP00000031246"/>
<dbReference type="InterPro" id="IPR035914">
    <property type="entry name" value="Sperma_CUB_dom_sf"/>
</dbReference>
<dbReference type="SUPFAM" id="SSF49854">
    <property type="entry name" value="Spermadhesin, CUB domain"/>
    <property type="match status" value="1"/>
</dbReference>
<keyword evidence="6" id="KW-1185">Reference proteome</keyword>
<dbReference type="CDD" id="cd00041">
    <property type="entry name" value="CUB"/>
    <property type="match status" value="1"/>
</dbReference>
<evidence type="ECO:0000259" key="4">
    <source>
        <dbReference type="PROSITE" id="PS01180"/>
    </source>
</evidence>
<dbReference type="Gene3D" id="2.60.120.290">
    <property type="entry name" value="Spermadhesin, CUB domain"/>
    <property type="match status" value="1"/>
</dbReference>
<reference evidence="5 6" key="1">
    <citation type="journal article" date="2018" name="G3 (Bethesda)">
        <title>A High-Quality Reference Genome for the Invasive Mosquitofish Gambusia affinis Using a Chicago Library.</title>
        <authorList>
            <person name="Hoffberg S.L."/>
            <person name="Troendle N.J."/>
            <person name="Glenn T.C."/>
            <person name="Mahmud O."/>
            <person name="Louha S."/>
            <person name="Chalopin D."/>
            <person name="Bennetzen J.L."/>
            <person name="Mauricio R."/>
        </authorList>
    </citation>
    <scope>NUCLEOTIDE SEQUENCE [LARGE SCALE GENOMIC DNA]</scope>
    <source>
        <strain evidence="5">NE01/NJP1002.9</strain>
        <tissue evidence="5">Muscle</tissue>
    </source>
</reference>
<accession>A0A315V814</accession>
<organism evidence="5 6">
    <name type="scientific">Gambusia affinis</name>
    <name type="common">Western mosquitofish</name>
    <name type="synonym">Heterandria affinis</name>
    <dbReference type="NCBI Taxonomy" id="33528"/>
    <lineage>
        <taxon>Eukaryota</taxon>
        <taxon>Metazoa</taxon>
        <taxon>Chordata</taxon>
        <taxon>Craniata</taxon>
        <taxon>Vertebrata</taxon>
        <taxon>Euteleostomi</taxon>
        <taxon>Actinopterygii</taxon>
        <taxon>Neopterygii</taxon>
        <taxon>Teleostei</taxon>
        <taxon>Neoteleostei</taxon>
        <taxon>Acanthomorphata</taxon>
        <taxon>Ovalentaria</taxon>
        <taxon>Atherinomorphae</taxon>
        <taxon>Cyprinodontiformes</taxon>
        <taxon>Poeciliidae</taxon>
        <taxon>Poeciliinae</taxon>
        <taxon>Gambusia</taxon>
    </lineage>
</organism>
<dbReference type="Proteomes" id="UP000250572">
    <property type="component" value="Unassembled WGS sequence"/>
</dbReference>
<dbReference type="Pfam" id="PF00431">
    <property type="entry name" value="CUB"/>
    <property type="match status" value="1"/>
</dbReference>
<dbReference type="PROSITE" id="PS01180">
    <property type="entry name" value="CUB"/>
    <property type="match status" value="1"/>
</dbReference>
<evidence type="ECO:0000256" key="2">
    <source>
        <dbReference type="PROSITE-ProRule" id="PRU00059"/>
    </source>
</evidence>
<dbReference type="EMBL" id="NHOQ01002268">
    <property type="protein sequence ID" value="PWA18832.1"/>
    <property type="molecule type" value="Genomic_DNA"/>
</dbReference>
<comment type="caution">
    <text evidence="2">Lacks conserved residue(s) required for the propagation of feature annotation.</text>
</comment>
<gene>
    <name evidence="5" type="ORF">CCH79_00004800</name>
</gene>
<feature type="compositionally biased region" description="Pro residues" evidence="3">
    <location>
        <begin position="44"/>
        <end position="55"/>
    </location>
</feature>
<evidence type="ECO:0000313" key="6">
    <source>
        <dbReference type="Proteomes" id="UP000250572"/>
    </source>
</evidence>
<evidence type="ECO:0000256" key="1">
    <source>
        <dbReference type="ARBA" id="ARBA00023157"/>
    </source>
</evidence>
<proteinExistence type="predicted"/>
<dbReference type="AlphaFoldDB" id="A0A315V814"/>
<name>A0A315V814_GAMAF</name>
<feature type="domain" description="CUB" evidence="4">
    <location>
        <begin position="78"/>
        <end position="122"/>
    </location>
</feature>
<sequence length="122" mass="13026">MSYRHNARSQPGAAGGVSELTADAGASLRPRCGAPDPERTMGPTQPPSPPPPPPPPLLLLPLIGLLWCRCVPFCAAACTEQVEVHTERRGVLYSPAWPLNYPPGLNCSWHIQGSPGEVITIR</sequence>